<evidence type="ECO:0000313" key="2">
    <source>
        <dbReference type="Proteomes" id="UP001596170"/>
    </source>
</evidence>
<dbReference type="EMBL" id="JBHSRI010000018">
    <property type="protein sequence ID" value="MFC6040204.1"/>
    <property type="molecule type" value="Genomic_DNA"/>
</dbReference>
<dbReference type="Proteomes" id="UP001596170">
    <property type="component" value="Unassembled WGS sequence"/>
</dbReference>
<sequence>MNKRISLSQGKLEKWEESFVPEKDIFFLREQDLHLLQEFGKNCLLFSKEEFSNHPTYAAISYASSYTYWTLTEDITTVVVLPHRVFPSLKDSVKTAVLTIQHEVGRGLIFEGSYFEGILREPAKSLLLPYEFVSNNQPYIGIQKEVWNQLPKSLKSDLLNRIAYDYDTPGVFDPYVPAESMTSTYNNTYPNQHGPNCLSSTLFLAASISEGVMLDWIIKEWVHPTTFMNGLAQLGYKEAPLSKDAMFPHDILVWRDKQEHIVHASFHIDKHYFFNKNGQTFFNPWKTVHMRELDEQWGMHTVKVYRTK</sequence>
<name>A0ABW1L968_9BACL</name>
<evidence type="ECO:0008006" key="3">
    <source>
        <dbReference type="Google" id="ProtNLM"/>
    </source>
</evidence>
<proteinExistence type="predicted"/>
<organism evidence="1 2">
    <name type="scientific">Paenisporosarcina macmurdoensis</name>
    <dbReference type="NCBI Taxonomy" id="212659"/>
    <lineage>
        <taxon>Bacteria</taxon>
        <taxon>Bacillati</taxon>
        <taxon>Bacillota</taxon>
        <taxon>Bacilli</taxon>
        <taxon>Bacillales</taxon>
        <taxon>Caryophanaceae</taxon>
        <taxon>Paenisporosarcina</taxon>
    </lineage>
</organism>
<reference evidence="2" key="1">
    <citation type="journal article" date="2019" name="Int. J. Syst. Evol. Microbiol.">
        <title>The Global Catalogue of Microorganisms (GCM) 10K type strain sequencing project: providing services to taxonomists for standard genome sequencing and annotation.</title>
        <authorList>
            <consortium name="The Broad Institute Genomics Platform"/>
            <consortium name="The Broad Institute Genome Sequencing Center for Infectious Disease"/>
            <person name="Wu L."/>
            <person name="Ma J."/>
        </authorList>
    </citation>
    <scope>NUCLEOTIDE SEQUENCE [LARGE SCALE GENOMIC DNA]</scope>
    <source>
        <strain evidence="2">CCUG 54527</strain>
    </source>
</reference>
<evidence type="ECO:0000313" key="1">
    <source>
        <dbReference type="EMBL" id="MFC6040204.1"/>
    </source>
</evidence>
<keyword evidence="2" id="KW-1185">Reference proteome</keyword>
<accession>A0ABW1L968</accession>
<comment type="caution">
    <text evidence="1">The sequence shown here is derived from an EMBL/GenBank/DDBJ whole genome shotgun (WGS) entry which is preliminary data.</text>
</comment>
<protein>
    <recommendedName>
        <fullName evidence="3">NlpC/P60 domain-containing protein</fullName>
    </recommendedName>
</protein>
<dbReference type="RefSeq" id="WP_377734543.1">
    <property type="nucleotide sequence ID" value="NZ_JBHSRI010000018.1"/>
</dbReference>
<gene>
    <name evidence="1" type="ORF">ACFPYN_12305</name>
</gene>